<keyword evidence="1" id="KW-0378">Hydrolase</keyword>
<dbReference type="RefSeq" id="XP_013774540.1">
    <property type="nucleotide sequence ID" value="XM_013919086.2"/>
</dbReference>
<gene>
    <name evidence="6" type="primary">LOC106459465</name>
</gene>
<dbReference type="InterPro" id="IPR029058">
    <property type="entry name" value="AB_hydrolase_fold"/>
</dbReference>
<reference evidence="6" key="1">
    <citation type="submission" date="2025-08" db="UniProtKB">
        <authorList>
            <consortium name="RefSeq"/>
        </authorList>
    </citation>
    <scope>IDENTIFICATION</scope>
    <source>
        <tissue evidence="6">Muscle</tissue>
    </source>
</reference>
<dbReference type="PRINTS" id="PR00111">
    <property type="entry name" value="ABHYDROLASE"/>
</dbReference>
<evidence type="ECO:0000256" key="3">
    <source>
        <dbReference type="SAM" id="Phobius"/>
    </source>
</evidence>
<evidence type="ECO:0000313" key="6">
    <source>
        <dbReference type="RefSeq" id="XP_013774540.1"/>
    </source>
</evidence>
<organism evidence="5 6">
    <name type="scientific">Limulus polyphemus</name>
    <name type="common">Atlantic horseshoe crab</name>
    <dbReference type="NCBI Taxonomy" id="6850"/>
    <lineage>
        <taxon>Eukaryota</taxon>
        <taxon>Metazoa</taxon>
        <taxon>Ecdysozoa</taxon>
        <taxon>Arthropoda</taxon>
        <taxon>Chelicerata</taxon>
        <taxon>Merostomata</taxon>
        <taxon>Xiphosura</taxon>
        <taxon>Limulidae</taxon>
        <taxon>Limulus</taxon>
    </lineage>
</organism>
<keyword evidence="5" id="KW-1185">Reference proteome</keyword>
<dbReference type="PANTHER" id="PTHR43329">
    <property type="entry name" value="EPOXIDE HYDROLASE"/>
    <property type="match status" value="1"/>
</dbReference>
<dbReference type="GeneID" id="106459465"/>
<comment type="similarity">
    <text evidence="2">Belongs to the AB hydrolase superfamily. Epoxide hydrolase family.</text>
</comment>
<proteinExistence type="inferred from homology"/>
<dbReference type="Pfam" id="PF00561">
    <property type="entry name" value="Abhydrolase_1"/>
    <property type="match status" value="1"/>
</dbReference>
<keyword evidence="3" id="KW-0472">Membrane</keyword>
<dbReference type="PRINTS" id="PR00412">
    <property type="entry name" value="EPOXHYDRLASE"/>
</dbReference>
<sequence length="343" mass="40325">MNKLKVELAITFALSVFYGVLFLFRSMYEMFRTGKKLFKVNKRKEPPRCLRDPSLGKHVYVELKEVKLHYVTNGNSQNPLMVLIHGFPDFWFSWRNQLKEFCKDYWVVAIDMRGYGESEKPEGIRAYQVSKIEDDIKQLLNALGRKSGVIVGHDWGGCVAWSLAAHYPEIVEQLIIMNAPHPRNFEETLHSNLHQFFKSWYIFFFQLPLVPELDFCAKDLAVFDKEFCSDGRSICSEEEIEAYKYYFSQPGAFTPPINFYRAAIGWLRKDLQEEYDGFRIKAPTLVIWGEKDKYLVPELATGCARYTDNYTLRIIENASHWVHLDHAEEVNKHMWSFLKKQRK</sequence>
<evidence type="ECO:0000256" key="1">
    <source>
        <dbReference type="ARBA" id="ARBA00022801"/>
    </source>
</evidence>
<name>A0ABM1B4B7_LIMPO</name>
<dbReference type="Gene3D" id="3.40.50.1820">
    <property type="entry name" value="alpha/beta hydrolase"/>
    <property type="match status" value="1"/>
</dbReference>
<dbReference type="InterPro" id="IPR000073">
    <property type="entry name" value="AB_hydrolase_1"/>
</dbReference>
<accession>A0ABM1B4B7</accession>
<dbReference type="Proteomes" id="UP000694941">
    <property type="component" value="Unplaced"/>
</dbReference>
<keyword evidence="3" id="KW-0812">Transmembrane</keyword>
<evidence type="ECO:0000259" key="4">
    <source>
        <dbReference type="Pfam" id="PF00561"/>
    </source>
</evidence>
<protein>
    <submittedName>
        <fullName evidence="6">Epoxide hydrolase 4-like</fullName>
    </submittedName>
</protein>
<feature type="transmembrane region" description="Helical" evidence="3">
    <location>
        <begin position="6"/>
        <end position="28"/>
    </location>
</feature>
<evidence type="ECO:0000256" key="2">
    <source>
        <dbReference type="ARBA" id="ARBA00038334"/>
    </source>
</evidence>
<dbReference type="InterPro" id="IPR000639">
    <property type="entry name" value="Epox_hydrolase-like"/>
</dbReference>
<feature type="domain" description="AB hydrolase-1" evidence="4">
    <location>
        <begin position="79"/>
        <end position="327"/>
    </location>
</feature>
<keyword evidence="3" id="KW-1133">Transmembrane helix</keyword>
<dbReference type="SUPFAM" id="SSF53474">
    <property type="entry name" value="alpha/beta-Hydrolases"/>
    <property type="match status" value="1"/>
</dbReference>
<evidence type="ECO:0000313" key="5">
    <source>
        <dbReference type="Proteomes" id="UP000694941"/>
    </source>
</evidence>